<feature type="region of interest" description="Disordered" evidence="1">
    <location>
        <begin position="221"/>
        <end position="248"/>
    </location>
</feature>
<dbReference type="AlphaFoldDB" id="K0RQE8"/>
<dbReference type="EMBL" id="AGNL01042254">
    <property type="protein sequence ID" value="EJK51081.1"/>
    <property type="molecule type" value="Genomic_DNA"/>
</dbReference>
<feature type="region of interest" description="Disordered" evidence="1">
    <location>
        <begin position="114"/>
        <end position="163"/>
    </location>
</feature>
<accession>K0RQE8</accession>
<protein>
    <submittedName>
        <fullName evidence="2">Uncharacterized protein</fullName>
    </submittedName>
</protein>
<dbReference type="Proteomes" id="UP000266841">
    <property type="component" value="Unassembled WGS sequence"/>
</dbReference>
<proteinExistence type="predicted"/>
<gene>
    <name evidence="2" type="ORF">THAOC_29783</name>
</gene>
<keyword evidence="3" id="KW-1185">Reference proteome</keyword>
<evidence type="ECO:0000313" key="2">
    <source>
        <dbReference type="EMBL" id="EJK51081.1"/>
    </source>
</evidence>
<organism evidence="2 3">
    <name type="scientific">Thalassiosira oceanica</name>
    <name type="common">Marine diatom</name>
    <dbReference type="NCBI Taxonomy" id="159749"/>
    <lineage>
        <taxon>Eukaryota</taxon>
        <taxon>Sar</taxon>
        <taxon>Stramenopiles</taxon>
        <taxon>Ochrophyta</taxon>
        <taxon>Bacillariophyta</taxon>
        <taxon>Coscinodiscophyceae</taxon>
        <taxon>Thalassiosirophycidae</taxon>
        <taxon>Thalassiosirales</taxon>
        <taxon>Thalassiosiraceae</taxon>
        <taxon>Thalassiosira</taxon>
    </lineage>
</organism>
<evidence type="ECO:0000313" key="3">
    <source>
        <dbReference type="Proteomes" id="UP000266841"/>
    </source>
</evidence>
<name>K0RQE8_THAOC</name>
<sequence length="248" mass="27333">MPSSTHVRLIVASVRAFLSPCQPLLDGERDESRGRYSRAIGCSTLFRHAKVLPRAPFQTVDCRIRNLRRVTKSGLEVFVVRILVRAETATCSFDRRPPFRADAHSSEIIRRRVPPARSGSRTRLRSPGAVIPADAAHRAGRNSNQLSGIGRRVDPRDPPRALQITPTNRRSVRASALSAPGTVASRVKARELQYRTNPRLAPFALGEARRSFRRLVPPVAPGEGVGWTSEAARGAGGGHPRPRRLVDR</sequence>
<comment type="caution">
    <text evidence="2">The sequence shown here is derived from an EMBL/GenBank/DDBJ whole genome shotgun (WGS) entry which is preliminary data.</text>
</comment>
<reference evidence="2 3" key="1">
    <citation type="journal article" date="2012" name="Genome Biol.">
        <title>Genome and low-iron response of an oceanic diatom adapted to chronic iron limitation.</title>
        <authorList>
            <person name="Lommer M."/>
            <person name="Specht M."/>
            <person name="Roy A.S."/>
            <person name="Kraemer L."/>
            <person name="Andreson R."/>
            <person name="Gutowska M.A."/>
            <person name="Wolf J."/>
            <person name="Bergner S.V."/>
            <person name="Schilhabel M.B."/>
            <person name="Klostermeier U.C."/>
            <person name="Beiko R.G."/>
            <person name="Rosenstiel P."/>
            <person name="Hippler M."/>
            <person name="Laroche J."/>
        </authorList>
    </citation>
    <scope>NUCLEOTIDE SEQUENCE [LARGE SCALE GENOMIC DNA]</scope>
    <source>
        <strain evidence="2 3">CCMP1005</strain>
    </source>
</reference>
<evidence type="ECO:0000256" key="1">
    <source>
        <dbReference type="SAM" id="MobiDB-lite"/>
    </source>
</evidence>